<evidence type="ECO:0000313" key="2">
    <source>
        <dbReference type="Proteomes" id="UP000053989"/>
    </source>
</evidence>
<gene>
    <name evidence="1" type="ORF">SCLCIDRAFT_40234</name>
</gene>
<dbReference type="OrthoDB" id="3157803at2759"/>
<reference evidence="2" key="2">
    <citation type="submission" date="2015-01" db="EMBL/GenBank/DDBJ databases">
        <title>Evolutionary Origins and Diversification of the Mycorrhizal Mutualists.</title>
        <authorList>
            <consortium name="DOE Joint Genome Institute"/>
            <consortium name="Mycorrhizal Genomics Consortium"/>
            <person name="Kohler A."/>
            <person name="Kuo A."/>
            <person name="Nagy L.G."/>
            <person name="Floudas D."/>
            <person name="Copeland A."/>
            <person name="Barry K.W."/>
            <person name="Cichocki N."/>
            <person name="Veneault-Fourrey C."/>
            <person name="LaButti K."/>
            <person name="Lindquist E.A."/>
            <person name="Lipzen A."/>
            <person name="Lundell T."/>
            <person name="Morin E."/>
            <person name="Murat C."/>
            <person name="Riley R."/>
            <person name="Ohm R."/>
            <person name="Sun H."/>
            <person name="Tunlid A."/>
            <person name="Henrissat B."/>
            <person name="Grigoriev I.V."/>
            <person name="Hibbett D.S."/>
            <person name="Martin F."/>
        </authorList>
    </citation>
    <scope>NUCLEOTIDE SEQUENCE [LARGE SCALE GENOMIC DNA]</scope>
    <source>
        <strain evidence="2">Foug A</strain>
    </source>
</reference>
<reference evidence="1 2" key="1">
    <citation type="submission" date="2014-04" db="EMBL/GenBank/DDBJ databases">
        <authorList>
            <consortium name="DOE Joint Genome Institute"/>
            <person name="Kuo A."/>
            <person name="Kohler A."/>
            <person name="Nagy L.G."/>
            <person name="Floudas D."/>
            <person name="Copeland A."/>
            <person name="Barry K.W."/>
            <person name="Cichocki N."/>
            <person name="Veneault-Fourrey C."/>
            <person name="LaButti K."/>
            <person name="Lindquist E.A."/>
            <person name="Lipzen A."/>
            <person name="Lundell T."/>
            <person name="Morin E."/>
            <person name="Murat C."/>
            <person name="Sun H."/>
            <person name="Tunlid A."/>
            <person name="Henrissat B."/>
            <person name="Grigoriev I.V."/>
            <person name="Hibbett D.S."/>
            <person name="Martin F."/>
            <person name="Nordberg H.P."/>
            <person name="Cantor M.N."/>
            <person name="Hua S.X."/>
        </authorList>
    </citation>
    <scope>NUCLEOTIDE SEQUENCE [LARGE SCALE GENOMIC DNA]</scope>
    <source>
        <strain evidence="1 2">Foug A</strain>
    </source>
</reference>
<evidence type="ECO:0000313" key="1">
    <source>
        <dbReference type="EMBL" id="KIM65449.1"/>
    </source>
</evidence>
<dbReference type="EMBL" id="KN822022">
    <property type="protein sequence ID" value="KIM65449.1"/>
    <property type="molecule type" value="Genomic_DNA"/>
</dbReference>
<keyword evidence="2" id="KW-1185">Reference proteome</keyword>
<dbReference type="InParanoid" id="A0A0C3EAT5"/>
<feature type="non-terminal residue" evidence="1">
    <location>
        <position position="65"/>
    </location>
</feature>
<sequence>MQPNTVKGDLPSVHDVSNYINNEFIKFLKELKATIQSPNSGHVSTTTDLWSVEQMKASFMGIMAH</sequence>
<name>A0A0C3EAT5_9AGAM</name>
<dbReference type="HOGENOM" id="CLU_2856070_0_0_1"/>
<protein>
    <submittedName>
        <fullName evidence="1">Uncharacterized protein</fullName>
    </submittedName>
</protein>
<proteinExistence type="predicted"/>
<dbReference type="Proteomes" id="UP000053989">
    <property type="component" value="Unassembled WGS sequence"/>
</dbReference>
<dbReference type="AlphaFoldDB" id="A0A0C3EAT5"/>
<organism evidence="1 2">
    <name type="scientific">Scleroderma citrinum Foug A</name>
    <dbReference type="NCBI Taxonomy" id="1036808"/>
    <lineage>
        <taxon>Eukaryota</taxon>
        <taxon>Fungi</taxon>
        <taxon>Dikarya</taxon>
        <taxon>Basidiomycota</taxon>
        <taxon>Agaricomycotina</taxon>
        <taxon>Agaricomycetes</taxon>
        <taxon>Agaricomycetidae</taxon>
        <taxon>Boletales</taxon>
        <taxon>Sclerodermatineae</taxon>
        <taxon>Sclerodermataceae</taxon>
        <taxon>Scleroderma</taxon>
    </lineage>
</organism>
<accession>A0A0C3EAT5</accession>